<name>A0ABP0AX43_9PEZI</name>
<evidence type="ECO:0000313" key="2">
    <source>
        <dbReference type="Proteomes" id="UP001642482"/>
    </source>
</evidence>
<dbReference type="Proteomes" id="UP001642482">
    <property type="component" value="Unassembled WGS sequence"/>
</dbReference>
<dbReference type="EMBL" id="CAWUHD010000008">
    <property type="protein sequence ID" value="CAK7211858.1"/>
    <property type="molecule type" value="Genomic_DNA"/>
</dbReference>
<gene>
    <name evidence="1" type="ORF">SEUCBS140593_001307</name>
</gene>
<dbReference type="PANTHER" id="PTHR42085:SF2">
    <property type="entry name" value="F-BOX DOMAIN-CONTAINING PROTEIN"/>
    <property type="match status" value="1"/>
</dbReference>
<keyword evidence="2" id="KW-1185">Reference proteome</keyword>
<accession>A0ABP0AX43</accession>
<proteinExistence type="predicted"/>
<sequence>MAFLDLPQDVRRRIYEHALVRSCPIDLTYWEARSYQATEYRRIQDNYGIYVCWKRDNHMKPHNRSCVCAPLPVALLRVCRTVHAEAAAVLYGKNKFVIRGRTFANSLDDEEDDADKKVDHRRYDDHYDKYRLKRIPPAIQFAPILAGIPLYGLASMTSLLVRLNCWPCPLGHEEVGMADRFRNNPFEELGDAIAMGYCRVCSMRSDRADYPLSLPPDTSTDEDEEYQRPATKNEAMLLSTLDLTVICDVNSEKAAKRVVAPLMQHILPAARLKACTIRLGRCRRGYALTAIARRTAAALVAGLVDPSLETSYMPSSTEIFPFRRLPAELRVKILQETALGTTKVVRIVNGRQFFPGRIYMDVACCNKCTPTYRDCCYPHYYAGVSAHCQCTILPTELFSVDRQMYREAALDQFYSRVALHLESDRFETTLAFLEQMTPATLRSLARINIKVTKAQYELWRAAVTGGRDEEVWAPDQTFVYEYESRRGDPGWADLVAFIRDNMDPSRLGITLDLEECVWDYYESYLISDEPTGELMMIFRDAYAMYMDLTTELCTIKTLAKLQIQLSVFENLAPWLVREVLGPKRDPYKGGTSNADIEKQYPVSIFRRPHVRIPYYHDIDQHLQGSNYNSEV</sequence>
<comment type="caution">
    <text evidence="1">The sequence shown here is derived from an EMBL/GenBank/DDBJ whole genome shotgun (WGS) entry which is preliminary data.</text>
</comment>
<dbReference type="PANTHER" id="PTHR42085">
    <property type="entry name" value="F-BOX DOMAIN-CONTAINING PROTEIN"/>
    <property type="match status" value="1"/>
</dbReference>
<dbReference type="InterPro" id="IPR038883">
    <property type="entry name" value="AN11006-like"/>
</dbReference>
<reference evidence="1 2" key="1">
    <citation type="submission" date="2024-01" db="EMBL/GenBank/DDBJ databases">
        <authorList>
            <person name="Allen C."/>
            <person name="Tagirdzhanova G."/>
        </authorList>
    </citation>
    <scope>NUCLEOTIDE SEQUENCE [LARGE SCALE GENOMIC DNA]</scope>
</reference>
<organism evidence="1 2">
    <name type="scientific">Sporothrix eucalyptigena</name>
    <dbReference type="NCBI Taxonomy" id="1812306"/>
    <lineage>
        <taxon>Eukaryota</taxon>
        <taxon>Fungi</taxon>
        <taxon>Dikarya</taxon>
        <taxon>Ascomycota</taxon>
        <taxon>Pezizomycotina</taxon>
        <taxon>Sordariomycetes</taxon>
        <taxon>Sordariomycetidae</taxon>
        <taxon>Ophiostomatales</taxon>
        <taxon>Ophiostomataceae</taxon>
        <taxon>Sporothrix</taxon>
    </lineage>
</organism>
<evidence type="ECO:0008006" key="3">
    <source>
        <dbReference type="Google" id="ProtNLM"/>
    </source>
</evidence>
<evidence type="ECO:0000313" key="1">
    <source>
        <dbReference type="EMBL" id="CAK7211858.1"/>
    </source>
</evidence>
<protein>
    <recommendedName>
        <fullName evidence="3">F-box domain-containing protein</fullName>
    </recommendedName>
</protein>